<feature type="compositionally biased region" description="Low complexity" evidence="1">
    <location>
        <begin position="77"/>
        <end position="94"/>
    </location>
</feature>
<keyword evidence="2" id="KW-0808">Transferase</keyword>
<accession>A0A6J4SH66</accession>
<dbReference type="AlphaFoldDB" id="A0A6J4SH66"/>
<feature type="non-terminal residue" evidence="2">
    <location>
        <position position="201"/>
    </location>
</feature>
<feature type="compositionally biased region" description="Basic residues" evidence="1">
    <location>
        <begin position="23"/>
        <end position="37"/>
    </location>
</feature>
<feature type="compositionally biased region" description="Basic and acidic residues" evidence="1">
    <location>
        <begin position="192"/>
        <end position="201"/>
    </location>
</feature>
<proteinExistence type="predicted"/>
<feature type="region of interest" description="Disordered" evidence="1">
    <location>
        <begin position="1"/>
        <end position="201"/>
    </location>
</feature>
<feature type="compositionally biased region" description="Low complexity" evidence="1">
    <location>
        <begin position="128"/>
        <end position="149"/>
    </location>
</feature>
<feature type="non-terminal residue" evidence="2">
    <location>
        <position position="1"/>
    </location>
</feature>
<reference evidence="2" key="1">
    <citation type="submission" date="2020-02" db="EMBL/GenBank/DDBJ databases">
        <authorList>
            <person name="Meier V. D."/>
        </authorList>
    </citation>
    <scope>NUCLEOTIDE SEQUENCE</scope>
    <source>
        <strain evidence="2">AVDCRST_MAG38</strain>
    </source>
</reference>
<gene>
    <name evidence="2" type="ORF">AVDCRST_MAG38-2664</name>
</gene>
<dbReference type="GO" id="GO:0004364">
    <property type="term" value="F:glutathione transferase activity"/>
    <property type="evidence" value="ECO:0007669"/>
    <property type="project" value="UniProtKB-EC"/>
</dbReference>
<feature type="compositionally biased region" description="Basic residues" evidence="1">
    <location>
        <begin position="150"/>
        <end position="177"/>
    </location>
</feature>
<sequence>AAVQLARLGQLLQGPPAPGAPRSRLRRPRARRRRPHRSAGSPRRTESGAADPDARPRRRPSHRGVQRDPDVLRRGHALPPRGPLRARAGPPVAVLRAVQPRAVSRGRPLLGRLRRASPASGGGRGAPRRGLPDAGRARAPPRSAPLPGRRALHGRRHRAVRLHPRRSRGRLRPRALSRHQPLARAGGRRGRPRADDAGARL</sequence>
<name>A0A6J4SH66_9ACTN</name>
<feature type="compositionally biased region" description="Low complexity" evidence="1">
    <location>
        <begin position="105"/>
        <end position="119"/>
    </location>
</feature>
<evidence type="ECO:0000256" key="1">
    <source>
        <dbReference type="SAM" id="MobiDB-lite"/>
    </source>
</evidence>
<dbReference type="EMBL" id="CADCVJ010000221">
    <property type="protein sequence ID" value="CAA9491577.1"/>
    <property type="molecule type" value="Genomic_DNA"/>
</dbReference>
<evidence type="ECO:0000313" key="2">
    <source>
        <dbReference type="EMBL" id="CAA9491577.1"/>
    </source>
</evidence>
<protein>
    <submittedName>
        <fullName evidence="2">Glutathione S-transferase, unnamed subgroup</fullName>
        <ecNumber evidence="2">2.5.1.18</ecNumber>
    </submittedName>
</protein>
<dbReference type="EC" id="2.5.1.18" evidence="2"/>
<organism evidence="2">
    <name type="scientific">uncultured Solirubrobacteraceae bacterium</name>
    <dbReference type="NCBI Taxonomy" id="1162706"/>
    <lineage>
        <taxon>Bacteria</taxon>
        <taxon>Bacillati</taxon>
        <taxon>Actinomycetota</taxon>
        <taxon>Thermoleophilia</taxon>
        <taxon>Solirubrobacterales</taxon>
        <taxon>Solirubrobacteraceae</taxon>
        <taxon>environmental samples</taxon>
    </lineage>
</organism>